<keyword evidence="1" id="KW-0732">Signal</keyword>
<feature type="domain" description="Peptidase C14 caspase" evidence="2">
    <location>
        <begin position="26"/>
        <end position="225"/>
    </location>
</feature>
<evidence type="ECO:0000256" key="1">
    <source>
        <dbReference type="SAM" id="SignalP"/>
    </source>
</evidence>
<feature type="chain" id="PRO_5047222131" evidence="1">
    <location>
        <begin position="20"/>
        <end position="238"/>
    </location>
</feature>
<evidence type="ECO:0000313" key="3">
    <source>
        <dbReference type="EMBL" id="MEQ2487697.1"/>
    </source>
</evidence>
<gene>
    <name evidence="3" type="ORF">AAAT34_11680</name>
</gene>
<evidence type="ECO:0000313" key="4">
    <source>
        <dbReference type="Proteomes" id="UP001487296"/>
    </source>
</evidence>
<dbReference type="Pfam" id="PF00656">
    <property type="entry name" value="Peptidase_C14"/>
    <property type="match status" value="1"/>
</dbReference>
<dbReference type="EC" id="3.4.22.-" evidence="3"/>
<dbReference type="GO" id="GO:0016787">
    <property type="term" value="F:hydrolase activity"/>
    <property type="evidence" value="ECO:0007669"/>
    <property type="project" value="UniProtKB-KW"/>
</dbReference>
<keyword evidence="4" id="KW-1185">Reference proteome</keyword>
<comment type="caution">
    <text evidence="3">The sequence shown here is derived from an EMBL/GenBank/DDBJ whole genome shotgun (WGS) entry which is preliminary data.</text>
</comment>
<dbReference type="EMBL" id="JBBNFP010000069">
    <property type="protein sequence ID" value="MEQ2487697.1"/>
    <property type="molecule type" value="Genomic_DNA"/>
</dbReference>
<feature type="signal peptide" evidence="1">
    <location>
        <begin position="1"/>
        <end position="19"/>
    </location>
</feature>
<dbReference type="Gene3D" id="3.40.50.1460">
    <property type="match status" value="1"/>
</dbReference>
<reference evidence="3 4" key="1">
    <citation type="submission" date="2024-04" db="EMBL/GenBank/DDBJ databases">
        <title>Human intestinal bacterial collection.</title>
        <authorList>
            <person name="Pauvert C."/>
            <person name="Hitch T.C.A."/>
            <person name="Clavel T."/>
        </authorList>
    </citation>
    <scope>NUCLEOTIDE SEQUENCE [LARGE SCALE GENOMIC DNA]</scope>
    <source>
        <strain evidence="3 4">CLA-AA-H145</strain>
    </source>
</reference>
<dbReference type="InterPro" id="IPR011600">
    <property type="entry name" value="Pept_C14_caspase"/>
</dbReference>
<name>A0ABV1FTI7_9BACT</name>
<dbReference type="SUPFAM" id="SSF52129">
    <property type="entry name" value="Caspase-like"/>
    <property type="match status" value="1"/>
</dbReference>
<dbReference type="InterPro" id="IPR018247">
    <property type="entry name" value="EF_Hand_1_Ca_BS"/>
</dbReference>
<protein>
    <submittedName>
        <fullName evidence="3">Caspase family protein</fullName>
        <ecNumber evidence="3">3.4.22.-</ecNumber>
    </submittedName>
</protein>
<dbReference type="PROSITE" id="PS00018">
    <property type="entry name" value="EF_HAND_1"/>
    <property type="match status" value="1"/>
</dbReference>
<sequence>MRRLGLVILLSAFVCLVQARTYVVCAGISDYPGTGNDLRVSAYDAQAIDNIFQKNKYSESVCYTNANATTTNIIEAMNTMFGKADEDDVIMLYFSGHGIPGGLVCYDGFLYYSTIYQVMRKFDVRNKVIFADACFSGKMRYSNQRNDSRSKDNVMLFLSSRSTELSMEMPRQTGFHNSLFTVFLERGLRGGADIDRNRILTANELYTYVHEGVVKASGNRQHPVMWGKFDGAMPVIKW</sequence>
<organism evidence="3 4">
    <name type="scientific">Hallella faecis</name>
    <dbReference type="NCBI Taxonomy" id="2841596"/>
    <lineage>
        <taxon>Bacteria</taxon>
        <taxon>Pseudomonadati</taxon>
        <taxon>Bacteroidota</taxon>
        <taxon>Bacteroidia</taxon>
        <taxon>Bacteroidales</taxon>
        <taxon>Prevotellaceae</taxon>
        <taxon>Hallella</taxon>
    </lineage>
</organism>
<proteinExistence type="predicted"/>
<dbReference type="InterPro" id="IPR029030">
    <property type="entry name" value="Caspase-like_dom_sf"/>
</dbReference>
<dbReference type="RefSeq" id="WP_215760773.1">
    <property type="nucleotide sequence ID" value="NZ_JAHKBE010000072.1"/>
</dbReference>
<dbReference type="Proteomes" id="UP001487296">
    <property type="component" value="Unassembled WGS sequence"/>
</dbReference>
<accession>A0ABV1FTI7</accession>
<evidence type="ECO:0000259" key="2">
    <source>
        <dbReference type="Pfam" id="PF00656"/>
    </source>
</evidence>
<keyword evidence="3" id="KW-0378">Hydrolase</keyword>